<keyword evidence="3" id="KW-1185">Reference proteome</keyword>
<comment type="caution">
    <text evidence="2">The sequence shown here is derived from an EMBL/GenBank/DDBJ whole genome shotgun (WGS) entry which is preliminary data.</text>
</comment>
<feature type="transmembrane region" description="Helical" evidence="1">
    <location>
        <begin position="305"/>
        <end position="332"/>
    </location>
</feature>
<dbReference type="AlphaFoldDB" id="A0A226DTN0"/>
<evidence type="ECO:0000313" key="3">
    <source>
        <dbReference type="Proteomes" id="UP000198287"/>
    </source>
</evidence>
<sequence>MSACNSVNIAIREILRFQKDPEINVYTGITGLLQICINSFNAVQAVVMISTVDEVCTLLNNVQKMRRPDLNENAYIEPKLVGMILNFAVIPSIIITPSCISFFPIIANKLDPTYFWFRDIAFFSTNPKMTMLLRMMIIFLTVLHGNILLNDIVITYINIVFMFDSCLKTLTKCGRILNYFKNLKVYRQLQITNLVTEELMAAFLLTIFICSVMMGYLVVKLHTVIPINLVFVAIVFILFNFGFCHILLPLGFRVTAMSERFIKNRATQKIGKLQRKWLKSCRILRLRVGSYTMLTKTFHYREPKLIGMILNFLMIPSIITAPSCAALFPILVHNVDPTYFWFRNIPFFSKYSKLTVIIRMAIIYITILHGCVLVNSTIITSVNICLMLNSDLNKLTKRDKVHNFPKTLRKYRQLQLMMTITNQVVEYLLTAALLTYFVCFVMIGYIVVRLSNLIPMAMTLLCVAFIVFFLAFVHTILPLPIRGLERSEEFDRALYNSDESIPH</sequence>
<organism evidence="2 3">
    <name type="scientific">Folsomia candida</name>
    <name type="common">Springtail</name>
    <dbReference type="NCBI Taxonomy" id="158441"/>
    <lineage>
        <taxon>Eukaryota</taxon>
        <taxon>Metazoa</taxon>
        <taxon>Ecdysozoa</taxon>
        <taxon>Arthropoda</taxon>
        <taxon>Hexapoda</taxon>
        <taxon>Collembola</taxon>
        <taxon>Entomobryomorpha</taxon>
        <taxon>Isotomoidea</taxon>
        <taxon>Isotomidae</taxon>
        <taxon>Proisotominae</taxon>
        <taxon>Folsomia</taxon>
    </lineage>
</organism>
<proteinExistence type="predicted"/>
<feature type="transmembrane region" description="Helical" evidence="1">
    <location>
        <begin position="84"/>
        <end position="107"/>
    </location>
</feature>
<evidence type="ECO:0000313" key="2">
    <source>
        <dbReference type="EMBL" id="OXA47556.1"/>
    </source>
</evidence>
<feature type="transmembrane region" description="Helical" evidence="1">
    <location>
        <begin position="427"/>
        <end position="448"/>
    </location>
</feature>
<keyword evidence="1" id="KW-0472">Membrane</keyword>
<protein>
    <submittedName>
        <fullName evidence="2">Uncharacterized protein</fullName>
    </submittedName>
</protein>
<keyword evidence="1" id="KW-1133">Transmembrane helix</keyword>
<feature type="transmembrane region" description="Helical" evidence="1">
    <location>
        <begin position="199"/>
        <end position="219"/>
    </location>
</feature>
<feature type="transmembrane region" description="Helical" evidence="1">
    <location>
        <begin position="454"/>
        <end position="477"/>
    </location>
</feature>
<feature type="transmembrane region" description="Helical" evidence="1">
    <location>
        <begin position="131"/>
        <end position="149"/>
    </location>
</feature>
<accession>A0A226DTN0</accession>
<dbReference type="Proteomes" id="UP000198287">
    <property type="component" value="Unassembled WGS sequence"/>
</dbReference>
<feature type="transmembrane region" description="Helical" evidence="1">
    <location>
        <begin position="361"/>
        <end position="388"/>
    </location>
</feature>
<name>A0A226DTN0_FOLCA</name>
<keyword evidence="1" id="KW-0812">Transmembrane</keyword>
<dbReference type="EMBL" id="LNIX01000013">
    <property type="protein sequence ID" value="OXA47556.1"/>
    <property type="molecule type" value="Genomic_DNA"/>
</dbReference>
<reference evidence="2 3" key="1">
    <citation type="submission" date="2015-12" db="EMBL/GenBank/DDBJ databases">
        <title>The genome of Folsomia candida.</title>
        <authorList>
            <person name="Faddeeva A."/>
            <person name="Derks M.F."/>
            <person name="Anvar Y."/>
            <person name="Smit S."/>
            <person name="Van Straalen N."/>
            <person name="Roelofs D."/>
        </authorList>
    </citation>
    <scope>NUCLEOTIDE SEQUENCE [LARGE SCALE GENOMIC DNA]</scope>
    <source>
        <strain evidence="2 3">VU population</strain>
        <tissue evidence="2">Whole body</tissue>
    </source>
</reference>
<gene>
    <name evidence="2" type="ORF">Fcan01_17676</name>
</gene>
<feature type="transmembrane region" description="Helical" evidence="1">
    <location>
        <begin position="225"/>
        <end position="248"/>
    </location>
</feature>
<evidence type="ECO:0000256" key="1">
    <source>
        <dbReference type="SAM" id="Phobius"/>
    </source>
</evidence>